<dbReference type="GO" id="GO:0005737">
    <property type="term" value="C:cytoplasm"/>
    <property type="evidence" value="ECO:0007669"/>
    <property type="project" value="TreeGrafter"/>
</dbReference>
<dbReference type="SUPFAM" id="SSF48452">
    <property type="entry name" value="TPR-like"/>
    <property type="match status" value="1"/>
</dbReference>
<dbReference type="Pfam" id="PF03704">
    <property type="entry name" value="BTAD"/>
    <property type="match status" value="1"/>
</dbReference>
<evidence type="ECO:0000256" key="2">
    <source>
        <dbReference type="ARBA" id="ARBA00022840"/>
    </source>
</evidence>
<dbReference type="PANTHER" id="PTHR16305:SF28">
    <property type="entry name" value="GUANYLATE CYCLASE DOMAIN-CONTAINING PROTEIN"/>
    <property type="match status" value="1"/>
</dbReference>
<evidence type="ECO:0000259" key="3">
    <source>
        <dbReference type="SMART" id="SM01043"/>
    </source>
</evidence>
<dbReference type="SMART" id="SM01043">
    <property type="entry name" value="BTAD"/>
    <property type="match status" value="1"/>
</dbReference>
<dbReference type="Pfam" id="PF13191">
    <property type="entry name" value="AAA_16"/>
    <property type="match status" value="1"/>
</dbReference>
<dbReference type="GO" id="GO:0004016">
    <property type="term" value="F:adenylate cyclase activity"/>
    <property type="evidence" value="ECO:0007669"/>
    <property type="project" value="TreeGrafter"/>
</dbReference>
<proteinExistence type="predicted"/>
<protein>
    <submittedName>
        <fullName evidence="4">Adenylate/guanylate cyclase</fullName>
    </submittedName>
</protein>
<dbReference type="Gene3D" id="1.10.10.10">
    <property type="entry name" value="Winged helix-like DNA-binding domain superfamily/Winged helix DNA-binding domain"/>
    <property type="match status" value="1"/>
</dbReference>
<keyword evidence="1" id="KW-0547">Nucleotide-binding</keyword>
<name>A0A158D331_9BURK</name>
<reference evidence="4" key="1">
    <citation type="submission" date="2016-01" db="EMBL/GenBank/DDBJ databases">
        <authorList>
            <person name="Peeters C."/>
        </authorList>
    </citation>
    <scope>NUCLEOTIDE SEQUENCE [LARGE SCALE GENOMIC DNA]</scope>
    <source>
        <strain evidence="4">LMG 29318</strain>
    </source>
</reference>
<dbReference type="InterPro" id="IPR005158">
    <property type="entry name" value="BTAD"/>
</dbReference>
<dbReference type="GO" id="GO:0005524">
    <property type="term" value="F:ATP binding"/>
    <property type="evidence" value="ECO:0007669"/>
    <property type="project" value="UniProtKB-KW"/>
</dbReference>
<dbReference type="PANTHER" id="PTHR16305">
    <property type="entry name" value="TESTICULAR SOLUBLE ADENYLYL CYCLASE"/>
    <property type="match status" value="1"/>
</dbReference>
<comment type="caution">
    <text evidence="4">The sequence shown here is derived from an EMBL/GenBank/DDBJ whole genome shotgun (WGS) entry which is preliminary data.</text>
</comment>
<keyword evidence="5" id="KW-1185">Reference proteome</keyword>
<keyword evidence="2" id="KW-0067">ATP-binding</keyword>
<gene>
    <name evidence="4" type="ORF">AWB75_06118</name>
</gene>
<dbReference type="InterPro" id="IPR041664">
    <property type="entry name" value="AAA_16"/>
</dbReference>
<dbReference type="SUPFAM" id="SSF52540">
    <property type="entry name" value="P-loop containing nucleoside triphosphate hydrolases"/>
    <property type="match status" value="1"/>
</dbReference>
<dbReference type="Gene3D" id="1.25.40.10">
    <property type="entry name" value="Tetratricopeptide repeat domain"/>
    <property type="match status" value="2"/>
</dbReference>
<dbReference type="InterPro" id="IPR036388">
    <property type="entry name" value="WH-like_DNA-bd_sf"/>
</dbReference>
<evidence type="ECO:0000313" key="4">
    <source>
        <dbReference type="EMBL" id="SAK89025.1"/>
    </source>
</evidence>
<organism evidence="4 5">
    <name type="scientific">Caballeronia catudaia</name>
    <dbReference type="NCBI Taxonomy" id="1777136"/>
    <lineage>
        <taxon>Bacteria</taxon>
        <taxon>Pseudomonadati</taxon>
        <taxon>Pseudomonadota</taxon>
        <taxon>Betaproteobacteria</taxon>
        <taxon>Burkholderiales</taxon>
        <taxon>Burkholderiaceae</taxon>
        <taxon>Caballeronia</taxon>
    </lineage>
</organism>
<dbReference type="AlphaFoldDB" id="A0A158D331"/>
<dbReference type="InterPro" id="IPR027417">
    <property type="entry name" value="P-loop_NTPase"/>
</dbReference>
<dbReference type="Proteomes" id="UP000054870">
    <property type="component" value="Unassembled WGS sequence"/>
</dbReference>
<dbReference type="InterPro" id="IPR011990">
    <property type="entry name" value="TPR-like_helical_dom_sf"/>
</dbReference>
<feature type="domain" description="Bacterial transcriptional activator" evidence="3">
    <location>
        <begin position="108"/>
        <end position="250"/>
    </location>
</feature>
<accession>A0A158D331</accession>
<evidence type="ECO:0000256" key="1">
    <source>
        <dbReference type="ARBA" id="ARBA00022741"/>
    </source>
</evidence>
<sequence>MEDKGVASTGSATLSIRLLGELEVRRDGAIVSLPASRRTRALLAYLVSCDGAVVRSTLCDLLWDGPDDPRAALRWSLSKLRPLVDDALDDRIAANRTHVAFDPAGALIDTTTARTLLAPGTDAMPLPTLEHAAALLRGDFICGLDLPACYRFHNWCVGQREHFGRMRKTVLRALISRLGSDPAAAMQRGRELVEADPLDETAHTTLIRLLYGAGRPADAEHHYDYARELMRRELGAGSCVALDDVIRHVRDDLRVATRAHGPARGDFAEIICDQQSPWAPPLVGRNVERVKLDALLSSPFASGRLTLLTGEPGIGKTRLLDYFSENASSAGVVVLRGRCYEAETIRPYGIWIDALRPVTTDILSAADEALTPLLRPMSTGTPEVQRDERSRERFFEAIVVLLERLCHERRLAIVLDDLHWLDEASAALLHFVARRLDGRPVAFLAAARIAEADDNRWARTLLQSLARDSKLDRAPLSPLTPTEVETLIATSGTDVSHEWTLRQSGGNPLYVLELTRAKNAGSRPVARSIDTLIEERLAPLDHVTRDLLSYAAVIGHGFTPEQLAGLSERPLREILPCLTDLERRGLIAPASEAEFDFAHDLVRQTVYRTLSQPHKRAMHHQIARQLLAASKHDPRLHGEVVHHATLADNSLMTARACVEASNHCLRVFAVAEAISVAERGLAHVHALPEDSERVRLEIRLLTARLVAAASSGDRRPALLEEAFERAIQEAEALSLHADVVQGLHSLSWLTQQANDIERTRQVTIRAESAARKADATTRCKQLANTGRCLLELERDLPRARAVLHEASAMAERRDLRVVELMWGEALLARADGQLDLACAKLSDAVLQARATGDHWREYQCLVWLATMNLERGAHADVICLSGEIVKVARKMGDSGAPFADVLGKIASLRLVRDEPGSPAFDAFDALDALRRADDKRHLCYALNEAALVLYDGGCNAKARDYATEALAGAQVLHSTTEMIVATVMLIESALMIGEVERAESHARSLLALLNERAPSPRGEAAIRRLRNRFPTITTAISTQTK</sequence>
<dbReference type="Gene3D" id="3.40.50.300">
    <property type="entry name" value="P-loop containing nucleotide triphosphate hydrolases"/>
    <property type="match status" value="1"/>
</dbReference>
<dbReference type="EMBL" id="FCOF02000048">
    <property type="protein sequence ID" value="SAK89025.1"/>
    <property type="molecule type" value="Genomic_DNA"/>
</dbReference>
<evidence type="ECO:0000313" key="5">
    <source>
        <dbReference type="Proteomes" id="UP000054870"/>
    </source>
</evidence>